<dbReference type="Gene3D" id="1.10.287.3510">
    <property type="match status" value="1"/>
</dbReference>
<dbReference type="KEGG" id="ftj:FTUN_1489"/>
<dbReference type="GO" id="GO:0030964">
    <property type="term" value="C:NADH dehydrogenase complex"/>
    <property type="evidence" value="ECO:0007669"/>
    <property type="project" value="TreeGrafter"/>
</dbReference>
<accession>A0A6M5YLX4</accession>
<feature type="transmembrane region" description="Helical" evidence="10">
    <location>
        <begin position="32"/>
        <end position="55"/>
    </location>
</feature>
<evidence type="ECO:0000256" key="11">
    <source>
        <dbReference type="SAM" id="MobiDB-lite"/>
    </source>
</evidence>
<dbReference type="FunFam" id="1.10.287.3510:FF:000001">
    <property type="entry name" value="NADH-quinone oxidoreductase subunit K"/>
    <property type="match status" value="1"/>
</dbReference>
<evidence type="ECO:0000256" key="4">
    <source>
        <dbReference type="ARBA" id="ARBA00022448"/>
    </source>
</evidence>
<keyword evidence="4 10" id="KW-0813">Transport</keyword>
<dbReference type="GO" id="GO:0050136">
    <property type="term" value="F:NADH dehydrogenase (quinone) (non-electrogenic) activity"/>
    <property type="evidence" value="ECO:0007669"/>
    <property type="project" value="UniProtKB-UniRule"/>
</dbReference>
<keyword evidence="8 10" id="KW-1133">Transmembrane helix</keyword>
<proteinExistence type="inferred from homology"/>
<keyword evidence="10" id="KW-0520">NAD</keyword>
<dbReference type="NCBIfam" id="NF004321">
    <property type="entry name" value="PRK05715.1-3"/>
    <property type="match status" value="1"/>
</dbReference>
<protein>
    <recommendedName>
        <fullName evidence="10">NADH-quinone oxidoreductase subunit K</fullName>
        <ecNumber evidence="10">7.1.1.-</ecNumber>
    </recommendedName>
    <alternativeName>
        <fullName evidence="10">NADH dehydrogenase I subunit K</fullName>
    </alternativeName>
    <alternativeName>
        <fullName evidence="10">NDH-1 subunit K</fullName>
    </alternativeName>
</protein>
<keyword evidence="6 10" id="KW-0874">Quinone</keyword>
<dbReference type="HAMAP" id="MF_01456">
    <property type="entry name" value="NDH1_NuoK"/>
    <property type="match status" value="1"/>
</dbReference>
<comment type="subcellular location">
    <subcellularLocation>
        <location evidence="10">Cell membrane</location>
        <topology evidence="10">Multi-pass membrane protein</topology>
    </subcellularLocation>
    <subcellularLocation>
        <location evidence="2">Membrane</location>
        <topology evidence="2">Multi-pass membrane protein</topology>
    </subcellularLocation>
</comment>
<gene>
    <name evidence="10" type="primary">nuoK</name>
    <name evidence="12" type="ORF">FTUN_1489</name>
</gene>
<dbReference type="RefSeq" id="WP_171470064.1">
    <property type="nucleotide sequence ID" value="NZ_CP053452.2"/>
</dbReference>
<dbReference type="Proteomes" id="UP000503447">
    <property type="component" value="Chromosome"/>
</dbReference>
<keyword evidence="5 10" id="KW-0812">Transmembrane</keyword>
<keyword evidence="7 10" id="KW-1278">Translocase</keyword>
<dbReference type="PANTHER" id="PTHR11434">
    <property type="entry name" value="NADH-UBIQUINONE OXIDOREDUCTASE SUBUNIT ND4L"/>
    <property type="match status" value="1"/>
</dbReference>
<comment type="similarity">
    <text evidence="3 10">Belongs to the complex I subunit 4L family.</text>
</comment>
<feature type="region of interest" description="Disordered" evidence="11">
    <location>
        <begin position="110"/>
        <end position="141"/>
    </location>
</feature>
<dbReference type="GO" id="GO:0042773">
    <property type="term" value="P:ATP synthesis coupled electron transport"/>
    <property type="evidence" value="ECO:0007669"/>
    <property type="project" value="InterPro"/>
</dbReference>
<dbReference type="PANTHER" id="PTHR11434:SF16">
    <property type="entry name" value="NADH-UBIQUINONE OXIDOREDUCTASE CHAIN 4L"/>
    <property type="match status" value="1"/>
</dbReference>
<evidence type="ECO:0000256" key="2">
    <source>
        <dbReference type="ARBA" id="ARBA00004141"/>
    </source>
</evidence>
<evidence type="ECO:0000256" key="8">
    <source>
        <dbReference type="ARBA" id="ARBA00022989"/>
    </source>
</evidence>
<keyword evidence="9 10" id="KW-0472">Membrane</keyword>
<evidence type="ECO:0000256" key="6">
    <source>
        <dbReference type="ARBA" id="ARBA00022719"/>
    </source>
</evidence>
<comment type="subunit">
    <text evidence="10">NDH-1 is composed of 14 different subunits. Subunits NuoA, H, J, K, L, M, N constitute the membrane sector of the complex.</text>
</comment>
<dbReference type="EC" id="7.1.1.-" evidence="10"/>
<evidence type="ECO:0000313" key="12">
    <source>
        <dbReference type="EMBL" id="QJW93972.1"/>
    </source>
</evidence>
<dbReference type="Pfam" id="PF00420">
    <property type="entry name" value="Oxidored_q2"/>
    <property type="match status" value="1"/>
</dbReference>
<dbReference type="NCBIfam" id="NF004320">
    <property type="entry name" value="PRK05715.1-2"/>
    <property type="match status" value="1"/>
</dbReference>
<evidence type="ECO:0000256" key="3">
    <source>
        <dbReference type="ARBA" id="ARBA00010519"/>
    </source>
</evidence>
<organism evidence="12 13">
    <name type="scientific">Frigoriglobus tundricola</name>
    <dbReference type="NCBI Taxonomy" id="2774151"/>
    <lineage>
        <taxon>Bacteria</taxon>
        <taxon>Pseudomonadati</taxon>
        <taxon>Planctomycetota</taxon>
        <taxon>Planctomycetia</taxon>
        <taxon>Gemmatales</taxon>
        <taxon>Gemmataceae</taxon>
        <taxon>Frigoriglobus</taxon>
    </lineage>
</organism>
<keyword evidence="13" id="KW-1185">Reference proteome</keyword>
<evidence type="ECO:0000256" key="9">
    <source>
        <dbReference type="ARBA" id="ARBA00023136"/>
    </source>
</evidence>
<name>A0A6M5YLX4_9BACT</name>
<dbReference type="InterPro" id="IPR039428">
    <property type="entry name" value="NUOK/Mnh_C1-like"/>
</dbReference>
<feature type="transmembrane region" description="Helical" evidence="10">
    <location>
        <begin position="61"/>
        <end position="85"/>
    </location>
</feature>
<keyword evidence="10 12" id="KW-0830">Ubiquinone</keyword>
<reference evidence="13" key="1">
    <citation type="submission" date="2020-05" db="EMBL/GenBank/DDBJ databases">
        <title>Frigoriglobus tundricola gen. nov., sp. nov., a psychrotolerant cellulolytic planctomycete of the family Gemmataceae with two divergent copies of 16S rRNA gene.</title>
        <authorList>
            <person name="Kulichevskaya I.S."/>
            <person name="Ivanova A.A."/>
            <person name="Naumoff D.G."/>
            <person name="Beletsky A.V."/>
            <person name="Rijpstra W.I.C."/>
            <person name="Sinninghe Damste J.S."/>
            <person name="Mardanov A.V."/>
            <person name="Ravin N.V."/>
            <person name="Dedysh S.N."/>
        </authorList>
    </citation>
    <scope>NUCLEOTIDE SEQUENCE [LARGE SCALE GENOMIC DNA]</scope>
    <source>
        <strain evidence="13">PL17</strain>
    </source>
</reference>
<comment type="catalytic activity">
    <reaction evidence="10">
        <text>a quinone + NADH + 5 H(+)(in) = a quinol + NAD(+) + 4 H(+)(out)</text>
        <dbReference type="Rhea" id="RHEA:57888"/>
        <dbReference type="ChEBI" id="CHEBI:15378"/>
        <dbReference type="ChEBI" id="CHEBI:24646"/>
        <dbReference type="ChEBI" id="CHEBI:57540"/>
        <dbReference type="ChEBI" id="CHEBI:57945"/>
        <dbReference type="ChEBI" id="CHEBI:132124"/>
    </reaction>
</comment>
<dbReference type="EMBL" id="CP053452">
    <property type="protein sequence ID" value="QJW93972.1"/>
    <property type="molecule type" value="Genomic_DNA"/>
</dbReference>
<evidence type="ECO:0000313" key="13">
    <source>
        <dbReference type="Proteomes" id="UP000503447"/>
    </source>
</evidence>
<evidence type="ECO:0000256" key="5">
    <source>
        <dbReference type="ARBA" id="ARBA00022692"/>
    </source>
</evidence>
<feature type="transmembrane region" description="Helical" evidence="10">
    <location>
        <begin position="6"/>
        <end position="25"/>
    </location>
</feature>
<evidence type="ECO:0000256" key="7">
    <source>
        <dbReference type="ARBA" id="ARBA00022967"/>
    </source>
</evidence>
<evidence type="ECO:0000256" key="10">
    <source>
        <dbReference type="HAMAP-Rule" id="MF_01456"/>
    </source>
</evidence>
<dbReference type="GO" id="GO:0048038">
    <property type="term" value="F:quinone binding"/>
    <property type="evidence" value="ECO:0007669"/>
    <property type="project" value="UniProtKB-KW"/>
</dbReference>
<keyword evidence="10" id="KW-1003">Cell membrane</keyword>
<dbReference type="GO" id="GO:0005886">
    <property type="term" value="C:plasma membrane"/>
    <property type="evidence" value="ECO:0007669"/>
    <property type="project" value="UniProtKB-SubCell"/>
</dbReference>
<sequence>MTVTLWHFLAVAAALFGLGLVGFLTRRNLITMFLCAEMMLQGVAINFVAFARYHANLQGQVFVLFILAVAACEAGVALALFVSLYRRRRTLDSSEWQDLRELGVPAAADAEPLEPVRVEPEPTLTPAGARPVPTAEEAARV</sequence>
<dbReference type="AlphaFoldDB" id="A0A6M5YLX4"/>
<dbReference type="InterPro" id="IPR001133">
    <property type="entry name" value="NADH_UbQ_OxRdtase_chain4L/K"/>
</dbReference>
<comment type="function">
    <text evidence="1 10">NDH-1 shuttles electrons from NADH, via FMN and iron-sulfur (Fe-S) centers, to quinones in the respiratory chain. The immediate electron acceptor for the enzyme in this species is believed to be ubiquinone. Couples the redox reaction to proton translocation (for every two electrons transferred, four hydrogen ions are translocated across the cytoplasmic membrane), and thus conserves the redox energy in a proton gradient.</text>
</comment>
<evidence type="ECO:0000256" key="1">
    <source>
        <dbReference type="ARBA" id="ARBA00002378"/>
    </source>
</evidence>